<dbReference type="Proteomes" id="UP000198984">
    <property type="component" value="Unassembled WGS sequence"/>
</dbReference>
<proteinExistence type="predicted"/>
<organism evidence="1 2">
    <name type="scientific">Chitinophaga rupis</name>
    <dbReference type="NCBI Taxonomy" id="573321"/>
    <lineage>
        <taxon>Bacteria</taxon>
        <taxon>Pseudomonadati</taxon>
        <taxon>Bacteroidota</taxon>
        <taxon>Chitinophagia</taxon>
        <taxon>Chitinophagales</taxon>
        <taxon>Chitinophagaceae</taxon>
        <taxon>Chitinophaga</taxon>
    </lineage>
</organism>
<dbReference type="RefSeq" id="WP_156093020.1">
    <property type="nucleotide sequence ID" value="NZ_FOBB01000004.1"/>
</dbReference>
<gene>
    <name evidence="1" type="ORF">SAMN04488505_104474</name>
</gene>
<evidence type="ECO:0000313" key="2">
    <source>
        <dbReference type="Proteomes" id="UP000198984"/>
    </source>
</evidence>
<dbReference type="AlphaFoldDB" id="A0A1H7YK58"/>
<dbReference type="EMBL" id="FOBB01000004">
    <property type="protein sequence ID" value="SEM46510.1"/>
    <property type="molecule type" value="Genomic_DNA"/>
</dbReference>
<name>A0A1H7YK58_9BACT</name>
<dbReference type="Pfam" id="PF19265">
    <property type="entry name" value="DUF5908"/>
    <property type="match status" value="1"/>
</dbReference>
<dbReference type="STRING" id="573321.SAMN04488505_104474"/>
<evidence type="ECO:0000313" key="1">
    <source>
        <dbReference type="EMBL" id="SEM46510.1"/>
    </source>
</evidence>
<sequence>MPLEIRELIIKVTIEEHAPKAVSNSIGSRELQVLKEKIVRECMDKLISNMDNLSVR</sequence>
<keyword evidence="2" id="KW-1185">Reference proteome</keyword>
<protein>
    <submittedName>
        <fullName evidence="1">Uncharacterized protein</fullName>
    </submittedName>
</protein>
<reference evidence="1 2" key="1">
    <citation type="submission" date="2016-10" db="EMBL/GenBank/DDBJ databases">
        <authorList>
            <person name="de Groot N.N."/>
        </authorList>
    </citation>
    <scope>NUCLEOTIDE SEQUENCE [LARGE SCALE GENOMIC DNA]</scope>
    <source>
        <strain evidence="1 2">DSM 21039</strain>
    </source>
</reference>
<dbReference type="InterPro" id="IPR045459">
    <property type="entry name" value="DUF5908"/>
</dbReference>
<accession>A0A1H7YK58</accession>
<dbReference type="OrthoDB" id="680098at2"/>